<dbReference type="VEuPathDB" id="VectorBase:AALB000233"/>
<comment type="function">
    <text evidence="8">Gustatory receptor which mediates acceptance or avoidance behavior, depending on its substrates.</text>
</comment>
<evidence type="ECO:0000256" key="6">
    <source>
        <dbReference type="ARBA" id="ARBA00023170"/>
    </source>
</evidence>
<reference evidence="9 10" key="1">
    <citation type="journal article" date="2017" name="G3 (Bethesda)">
        <title>The Physical Genome Mapping of Anopheles albimanus Corrected Scaffold Misassemblies and Identified Interarm Rearrangements in Genus Anopheles.</title>
        <authorList>
            <person name="Artemov G.N."/>
            <person name="Peery A.N."/>
            <person name="Jiang X."/>
            <person name="Tu Z."/>
            <person name="Stegniy V.N."/>
            <person name="Sharakhova M.V."/>
            <person name="Sharakhov I.V."/>
        </authorList>
    </citation>
    <scope>NUCLEOTIDE SEQUENCE [LARGE SCALE GENOMIC DNA]</scope>
    <source>
        <strain evidence="9 10">ALBI9_A</strain>
    </source>
</reference>
<evidence type="ECO:0000313" key="10">
    <source>
        <dbReference type="Proteomes" id="UP000069272"/>
    </source>
</evidence>
<evidence type="ECO:0000256" key="4">
    <source>
        <dbReference type="ARBA" id="ARBA00022989"/>
    </source>
</evidence>
<dbReference type="Proteomes" id="UP000069272">
    <property type="component" value="Chromosome 2L"/>
</dbReference>
<feature type="transmembrane region" description="Helical" evidence="8">
    <location>
        <begin position="113"/>
        <end position="132"/>
    </location>
</feature>
<protein>
    <recommendedName>
        <fullName evidence="8">Gustatory receptor</fullName>
    </recommendedName>
</protein>
<evidence type="ECO:0000313" key="9">
    <source>
        <dbReference type="EnsemblMetazoa" id="AALB000233-PA"/>
    </source>
</evidence>
<dbReference type="Pfam" id="PF08395">
    <property type="entry name" value="7tm_7"/>
    <property type="match status" value="1"/>
</dbReference>
<dbReference type="InterPro" id="IPR013604">
    <property type="entry name" value="7TM_chemorcpt"/>
</dbReference>
<comment type="caution">
    <text evidence="8">Lacks conserved residue(s) required for the propagation of feature annotation.</text>
</comment>
<dbReference type="GO" id="GO:0030424">
    <property type="term" value="C:axon"/>
    <property type="evidence" value="ECO:0007669"/>
    <property type="project" value="TreeGrafter"/>
</dbReference>
<dbReference type="GO" id="GO:0007165">
    <property type="term" value="P:signal transduction"/>
    <property type="evidence" value="ECO:0007669"/>
    <property type="project" value="UniProtKB-KW"/>
</dbReference>
<dbReference type="PANTHER" id="PTHR21143">
    <property type="entry name" value="INVERTEBRATE GUSTATORY RECEPTOR"/>
    <property type="match status" value="1"/>
</dbReference>
<dbReference type="GO" id="GO:0008049">
    <property type="term" value="P:male courtship behavior"/>
    <property type="evidence" value="ECO:0007669"/>
    <property type="project" value="TreeGrafter"/>
</dbReference>
<dbReference type="STRING" id="7167.A0A182F1A9"/>
<evidence type="ECO:0000256" key="2">
    <source>
        <dbReference type="ARBA" id="ARBA00022475"/>
    </source>
</evidence>
<feature type="transmembrane region" description="Helical" evidence="8">
    <location>
        <begin position="395"/>
        <end position="420"/>
    </location>
</feature>
<dbReference type="EnsemblMetazoa" id="AALB000233-RA">
    <property type="protein sequence ID" value="AALB000233-PA"/>
    <property type="gene ID" value="AALB000233"/>
</dbReference>
<comment type="similarity">
    <text evidence="8">Belongs to the insect chemoreceptor superfamily. Gustatory receptor (GR) family.</text>
</comment>
<proteinExistence type="inferred from homology"/>
<keyword evidence="4 8" id="KW-1133">Transmembrane helix</keyword>
<dbReference type="GO" id="GO:0030425">
    <property type="term" value="C:dendrite"/>
    <property type="evidence" value="ECO:0007669"/>
    <property type="project" value="TreeGrafter"/>
</dbReference>
<reference evidence="9" key="2">
    <citation type="submission" date="2022-08" db="UniProtKB">
        <authorList>
            <consortium name="EnsemblMetazoa"/>
        </authorList>
    </citation>
    <scope>IDENTIFICATION</scope>
    <source>
        <strain evidence="9">STECLA/ALBI9_A</strain>
    </source>
</reference>
<organism evidence="9 10">
    <name type="scientific">Anopheles albimanus</name>
    <name type="common">New world malaria mosquito</name>
    <dbReference type="NCBI Taxonomy" id="7167"/>
    <lineage>
        <taxon>Eukaryota</taxon>
        <taxon>Metazoa</taxon>
        <taxon>Ecdysozoa</taxon>
        <taxon>Arthropoda</taxon>
        <taxon>Hexapoda</taxon>
        <taxon>Insecta</taxon>
        <taxon>Pterygota</taxon>
        <taxon>Neoptera</taxon>
        <taxon>Endopterygota</taxon>
        <taxon>Diptera</taxon>
        <taxon>Nematocera</taxon>
        <taxon>Culicoidea</taxon>
        <taxon>Culicidae</taxon>
        <taxon>Anophelinae</taxon>
        <taxon>Anopheles</taxon>
    </lineage>
</organism>
<dbReference type="GO" id="GO:0007635">
    <property type="term" value="P:chemosensory behavior"/>
    <property type="evidence" value="ECO:0007669"/>
    <property type="project" value="TreeGrafter"/>
</dbReference>
<sequence length="426" mass="47808">MVRFRWRISLRTALIPLYLIAKICCLNAFTYHPPSGRVKARTERPIQQCTLDGTASLSIRFYQLLTFSIIGIVHVAGCCIGYASYHIQSSLRQSSKLTDSNLVRVAIDLKNQYIGCILVLFLATISFIRQPALGRLIRVLFRVDAAIQALRLQLPPGTAGITANNATWLRNMLLLLVVGVGVKAVLELTNCLMYIQDNGSPFGTNCLVLCFVPQTMCVVSELQYVGYACLIRNQFQLFNRLLLDLHPALARGNGDAFRITQRITATREQLLRAIKLLSQSFGLQNTILMLFQFVTLVELGYNTCMMIIRYAESNVSQGDSLEDFSETLNWVCWFALEIFVLCYFSHATIEEAGGVAAQLNIPSVYGPVQRKHFEMVSYQNMRLFHEDPRCSCGGLFALDLSLLYGIIAATSTYLIILIQFDQSYNG</sequence>
<keyword evidence="7 8" id="KW-0807">Transducer</keyword>
<dbReference type="PANTHER" id="PTHR21143:SF104">
    <property type="entry name" value="GUSTATORY RECEPTOR 8A-RELATED"/>
    <property type="match status" value="1"/>
</dbReference>
<feature type="transmembrane region" description="Helical" evidence="8">
    <location>
        <begin position="12"/>
        <end position="31"/>
    </location>
</feature>
<keyword evidence="5 8" id="KW-0472">Membrane</keyword>
<keyword evidence="6 8" id="KW-0675">Receptor</keyword>
<dbReference type="GO" id="GO:0043025">
    <property type="term" value="C:neuronal cell body"/>
    <property type="evidence" value="ECO:0007669"/>
    <property type="project" value="TreeGrafter"/>
</dbReference>
<evidence type="ECO:0000256" key="8">
    <source>
        <dbReference type="RuleBase" id="RU363108"/>
    </source>
</evidence>
<evidence type="ECO:0000256" key="1">
    <source>
        <dbReference type="ARBA" id="ARBA00004651"/>
    </source>
</evidence>
<keyword evidence="10" id="KW-1185">Reference proteome</keyword>
<dbReference type="VEuPathDB" id="VectorBase:AALB20_034001"/>
<evidence type="ECO:0000256" key="7">
    <source>
        <dbReference type="ARBA" id="ARBA00023224"/>
    </source>
</evidence>
<feature type="transmembrane region" description="Helical" evidence="8">
    <location>
        <begin position="61"/>
        <end position="85"/>
    </location>
</feature>
<dbReference type="AlphaFoldDB" id="A0A182F1A9"/>
<evidence type="ECO:0000256" key="3">
    <source>
        <dbReference type="ARBA" id="ARBA00022692"/>
    </source>
</evidence>
<dbReference type="GO" id="GO:0050909">
    <property type="term" value="P:sensory perception of taste"/>
    <property type="evidence" value="ECO:0007669"/>
    <property type="project" value="InterPro"/>
</dbReference>
<comment type="subcellular location">
    <subcellularLocation>
        <location evidence="1 8">Cell membrane</location>
        <topology evidence="1 8">Multi-pass membrane protein</topology>
    </subcellularLocation>
</comment>
<keyword evidence="2 8" id="KW-1003">Cell membrane</keyword>
<dbReference type="GO" id="GO:0005886">
    <property type="term" value="C:plasma membrane"/>
    <property type="evidence" value="ECO:0007669"/>
    <property type="project" value="UniProtKB-SubCell"/>
</dbReference>
<accession>A0A182F1A9</accession>
<keyword evidence="3 8" id="KW-0812">Transmembrane</keyword>
<evidence type="ECO:0000256" key="5">
    <source>
        <dbReference type="ARBA" id="ARBA00023136"/>
    </source>
</evidence>
<name>A0A182F1A9_ANOAL</name>